<evidence type="ECO:0000313" key="2">
    <source>
        <dbReference type="Proteomes" id="UP001314169"/>
    </source>
</evidence>
<dbReference type="Gene3D" id="3.40.50.720">
    <property type="entry name" value="NAD(P)-binding Rossmann-like Domain"/>
    <property type="match status" value="1"/>
</dbReference>
<protein>
    <recommendedName>
        <fullName evidence="3">PHGDH</fullName>
    </recommendedName>
</protein>
<name>A0ABN9Z989_PIPNA</name>
<organism evidence="1 2">
    <name type="scientific">Pipistrellus nathusii</name>
    <name type="common">Nathusius' pipistrelle</name>
    <dbReference type="NCBI Taxonomy" id="59473"/>
    <lineage>
        <taxon>Eukaryota</taxon>
        <taxon>Metazoa</taxon>
        <taxon>Chordata</taxon>
        <taxon>Craniata</taxon>
        <taxon>Vertebrata</taxon>
        <taxon>Euteleostomi</taxon>
        <taxon>Mammalia</taxon>
        <taxon>Eutheria</taxon>
        <taxon>Laurasiatheria</taxon>
        <taxon>Chiroptera</taxon>
        <taxon>Yangochiroptera</taxon>
        <taxon>Vespertilionidae</taxon>
        <taxon>Pipistrellus</taxon>
    </lineage>
</organism>
<gene>
    <name evidence="1" type="ORF">MPIPNATIZW_LOCUS1575</name>
</gene>
<accession>A0ABN9Z989</accession>
<evidence type="ECO:0000313" key="1">
    <source>
        <dbReference type="EMBL" id="CAK6433269.1"/>
    </source>
</evidence>
<proteinExistence type="predicted"/>
<dbReference type="SUPFAM" id="SSF52283">
    <property type="entry name" value="Formate/glycerate dehydrogenase catalytic domain-like"/>
    <property type="match status" value="1"/>
</dbReference>
<evidence type="ECO:0008006" key="3">
    <source>
        <dbReference type="Google" id="ProtNLM"/>
    </source>
</evidence>
<dbReference type="EMBL" id="OY882858">
    <property type="protein sequence ID" value="CAK6433269.1"/>
    <property type="molecule type" value="Genomic_DNA"/>
</dbReference>
<keyword evidence="2" id="KW-1185">Reference proteome</keyword>
<sequence length="77" mass="8626">MAFADLQKVLISDSLDPCCQKIQQDGGLQVVEKQNLSEEELIAELQDCEGLMLQSANSRAHLWDDHVSGRFPRQGLQ</sequence>
<dbReference type="Proteomes" id="UP001314169">
    <property type="component" value="Chromosome 1"/>
</dbReference>
<reference evidence="1" key="1">
    <citation type="submission" date="2023-12" db="EMBL/GenBank/DDBJ databases">
        <authorList>
            <person name="Brown T."/>
        </authorList>
    </citation>
    <scope>NUCLEOTIDE SEQUENCE</scope>
</reference>